<dbReference type="AlphaFoldDB" id="A0A0E2EFR5"/>
<organism evidence="1">
    <name type="scientific">Treponema denticola H-22</name>
    <dbReference type="NCBI Taxonomy" id="999432"/>
    <lineage>
        <taxon>Bacteria</taxon>
        <taxon>Pseudomonadati</taxon>
        <taxon>Spirochaetota</taxon>
        <taxon>Spirochaetia</taxon>
        <taxon>Spirochaetales</taxon>
        <taxon>Treponemataceae</taxon>
        <taxon>Treponema</taxon>
    </lineage>
</organism>
<reference evidence="1" key="1">
    <citation type="submission" date="2012-01" db="EMBL/GenBank/DDBJ databases">
        <title>The Genome Sequence of Treponema denticola H-22.</title>
        <authorList>
            <consortium name="The Broad Institute Genome Sequencing Platform"/>
            <person name="Earl A."/>
            <person name="Ward D."/>
            <person name="Feldgarden M."/>
            <person name="Gevers D."/>
            <person name="Blanton J.M."/>
            <person name="Fenno C.J."/>
            <person name="Baranova O.V."/>
            <person name="Mathney J."/>
            <person name="Dewhirst F.E."/>
            <person name="Izard J."/>
            <person name="Young S.K."/>
            <person name="Zeng Q."/>
            <person name="Gargeya S."/>
            <person name="Fitzgerald M."/>
            <person name="Haas B."/>
            <person name="Abouelleil A."/>
            <person name="Alvarado L."/>
            <person name="Arachchi H.M."/>
            <person name="Berlin A."/>
            <person name="Chapman S.B."/>
            <person name="Gearin G."/>
            <person name="Goldberg J."/>
            <person name="Griggs A."/>
            <person name="Gujja S."/>
            <person name="Hansen M."/>
            <person name="Heiman D."/>
            <person name="Howarth C."/>
            <person name="Larimer J."/>
            <person name="Lui A."/>
            <person name="MacDonald P.J.P."/>
            <person name="McCowen C."/>
            <person name="Montmayeur A."/>
            <person name="Murphy C."/>
            <person name="Neiman D."/>
            <person name="Pearson M."/>
            <person name="Priest M."/>
            <person name="Roberts A."/>
            <person name="Saif S."/>
            <person name="Shea T."/>
            <person name="Sisk P."/>
            <person name="Stolte C."/>
            <person name="Sykes S."/>
            <person name="Wortman J."/>
            <person name="Nusbaum C."/>
            <person name="Birren B."/>
        </authorList>
    </citation>
    <scope>NUCLEOTIDE SEQUENCE [LARGE SCALE GENOMIC DNA]</scope>
    <source>
        <strain evidence="1">H-22</strain>
    </source>
</reference>
<name>A0A0E2EFR5_TREDN</name>
<evidence type="ECO:0008006" key="2">
    <source>
        <dbReference type="Google" id="ProtNLM"/>
    </source>
</evidence>
<sequence>MSYEQYAQIETSVLNMPYKQKMQLLHKIADNLKNIKVIETANLQTKKTRRCFGIARGEFSYPKNFDEDNEEIAKLFGAV</sequence>
<gene>
    <name evidence="1" type="ORF">HMPREF9726_02074</name>
</gene>
<dbReference type="Proteomes" id="UP000011705">
    <property type="component" value="Chromosome"/>
</dbReference>
<dbReference type="HOGENOM" id="CLU_163140_9_2_12"/>
<dbReference type="PATRIC" id="fig|999432.5.peg.2155"/>
<accession>A0A0E2EFR5</accession>
<dbReference type="RefSeq" id="WP_002685472.1">
    <property type="nucleotide sequence ID" value="NZ_CM001795.1"/>
</dbReference>
<comment type="caution">
    <text evidence="1">The sequence shown here is derived from an EMBL/GenBank/DDBJ whole genome shotgun (WGS) entry which is preliminary data.</text>
</comment>
<dbReference type="EMBL" id="AGDV01000020">
    <property type="protein sequence ID" value="EMB31694.1"/>
    <property type="molecule type" value="Genomic_DNA"/>
</dbReference>
<protein>
    <recommendedName>
        <fullName evidence="2">DUF2281 domain-containing protein</fullName>
    </recommendedName>
</protein>
<proteinExistence type="predicted"/>
<evidence type="ECO:0000313" key="1">
    <source>
        <dbReference type="EMBL" id="EMB31694.1"/>
    </source>
</evidence>